<evidence type="ECO:0000313" key="2">
    <source>
        <dbReference type="Proteomes" id="UP000005092"/>
    </source>
</evidence>
<dbReference type="AlphaFoldDB" id="J0GW85"/>
<dbReference type="Proteomes" id="UP000005092">
    <property type="component" value="Unassembled WGS sequence"/>
</dbReference>
<reference evidence="1 2" key="1">
    <citation type="submission" date="2012-02" db="EMBL/GenBank/DDBJ databases">
        <title>Improved High-Quality Draft Sequence of Rhizobium leguminosarum bv. trifolii WSM597.</title>
        <authorList>
            <consortium name="US DOE Joint Genome Institute"/>
            <person name="Lucas S."/>
            <person name="Han J."/>
            <person name="Lapidus A."/>
            <person name="Cheng J.-F."/>
            <person name="Goodwin L."/>
            <person name="Pitluck S."/>
            <person name="Peters L."/>
            <person name="Ovchinnikova G."/>
            <person name="Held B."/>
            <person name="Detter J.C."/>
            <person name="Han C."/>
            <person name="Tapia R."/>
            <person name="Land M."/>
            <person name="Hauser L."/>
            <person name="Kyrpides N."/>
            <person name="Ivanova N."/>
            <person name="Pagani I."/>
            <person name="Brau L."/>
            <person name="Yates R."/>
            <person name="O'Hara G."/>
            <person name="Rui T."/>
            <person name="Howieson J."/>
            <person name="Reeve W."/>
            <person name="Woyke T."/>
        </authorList>
    </citation>
    <scope>NUCLEOTIDE SEQUENCE [LARGE SCALE GENOMIC DNA]</scope>
    <source>
        <strain evidence="1 2">WSM597</strain>
    </source>
</reference>
<accession>J0GW85</accession>
<gene>
    <name evidence="1" type="ORF">Rleg9DRAFT_0552</name>
</gene>
<sequence>MAIRLTCDCAFSLFGKVTVTVIAILGPADKTLVAEVIATGATQGELAEALHGPITKKH</sequence>
<organism evidence="1 2">
    <name type="scientific">Rhizobium leguminosarum bv. trifolii WSM597</name>
    <dbReference type="NCBI Taxonomy" id="754764"/>
    <lineage>
        <taxon>Bacteria</taxon>
        <taxon>Pseudomonadati</taxon>
        <taxon>Pseudomonadota</taxon>
        <taxon>Alphaproteobacteria</taxon>
        <taxon>Hyphomicrobiales</taxon>
        <taxon>Rhizobiaceae</taxon>
        <taxon>Rhizobium/Agrobacterium group</taxon>
        <taxon>Rhizobium</taxon>
    </lineage>
</organism>
<protein>
    <submittedName>
        <fullName evidence="1">Uncharacterized protein</fullName>
    </submittedName>
</protein>
<dbReference type="EMBL" id="JH719382">
    <property type="protein sequence ID" value="EJB01803.1"/>
    <property type="molecule type" value="Genomic_DNA"/>
</dbReference>
<dbReference type="HOGENOM" id="CLU_2976200_0_0_5"/>
<proteinExistence type="predicted"/>
<name>J0GW85_RHILT</name>
<evidence type="ECO:0000313" key="1">
    <source>
        <dbReference type="EMBL" id="EJB01803.1"/>
    </source>
</evidence>